<dbReference type="PROSITE" id="PS50088">
    <property type="entry name" value="ANK_REPEAT"/>
    <property type="match status" value="1"/>
</dbReference>
<dbReference type="AlphaFoldDB" id="A0A5B7B0T6"/>
<evidence type="ECO:0000256" key="1">
    <source>
        <dbReference type="PROSITE-ProRule" id="PRU00023"/>
    </source>
</evidence>
<keyword evidence="1" id="KW-0040">ANK repeat</keyword>
<dbReference type="SUPFAM" id="SSF48403">
    <property type="entry name" value="Ankyrin repeat"/>
    <property type="match status" value="1"/>
</dbReference>
<dbReference type="InterPro" id="IPR002110">
    <property type="entry name" value="Ankyrin_rpt"/>
</dbReference>
<organism evidence="3">
    <name type="scientific">Davidia involucrata</name>
    <name type="common">Dove tree</name>
    <dbReference type="NCBI Taxonomy" id="16924"/>
    <lineage>
        <taxon>Eukaryota</taxon>
        <taxon>Viridiplantae</taxon>
        <taxon>Streptophyta</taxon>
        <taxon>Embryophyta</taxon>
        <taxon>Tracheophyta</taxon>
        <taxon>Spermatophyta</taxon>
        <taxon>Magnoliopsida</taxon>
        <taxon>eudicotyledons</taxon>
        <taxon>Gunneridae</taxon>
        <taxon>Pentapetalae</taxon>
        <taxon>asterids</taxon>
        <taxon>Cornales</taxon>
        <taxon>Nyssaceae</taxon>
        <taxon>Davidia</taxon>
    </lineage>
</organism>
<dbReference type="Gene3D" id="1.25.40.20">
    <property type="entry name" value="Ankyrin repeat-containing domain"/>
    <property type="match status" value="1"/>
</dbReference>
<feature type="region of interest" description="Disordered" evidence="2">
    <location>
        <begin position="63"/>
        <end position="87"/>
    </location>
</feature>
<dbReference type="PANTHER" id="PTHR24121:SF31">
    <property type="entry name" value="ANKYRIN REPEAT-CONTAINING PROTEIN"/>
    <property type="match status" value="1"/>
</dbReference>
<accession>A0A5B7B0T6</accession>
<feature type="compositionally biased region" description="Basic and acidic residues" evidence="2">
    <location>
        <begin position="72"/>
        <end position="87"/>
    </location>
</feature>
<name>A0A5B7B0T6_DAVIN</name>
<dbReference type="EMBL" id="GHES01030484">
    <property type="protein sequence ID" value="MPA61043.1"/>
    <property type="molecule type" value="Transcribed_RNA"/>
</dbReference>
<dbReference type="InterPro" id="IPR036770">
    <property type="entry name" value="Ankyrin_rpt-contain_sf"/>
</dbReference>
<evidence type="ECO:0000256" key="2">
    <source>
        <dbReference type="SAM" id="MobiDB-lite"/>
    </source>
</evidence>
<feature type="repeat" description="ANK" evidence="1">
    <location>
        <begin position="226"/>
        <end position="253"/>
    </location>
</feature>
<dbReference type="Pfam" id="PF12796">
    <property type="entry name" value="Ank_2"/>
    <property type="match status" value="1"/>
</dbReference>
<proteinExistence type="predicted"/>
<evidence type="ECO:0000313" key="3">
    <source>
        <dbReference type="EMBL" id="MPA61043.1"/>
    </source>
</evidence>
<sequence length="313" mass="35303">MASLSSSSSPNPKYPYPSEVKVTDFVRIKLSPTNYFTWRHQMFGFIGSKGLLGFINVHTPAQPEKITVPDDDSSRTEEGRKEMKNKDYEDWERSDSLVLSWITDTINYELFPKNVVRQNTAVDMWSELEYQLLPSLGSRQVAFEAHKDLSRYLPLHKAAIKGDWVEAKSFFEPAEAEPADAALRAIITERWETALIVASRSVQTNHFVKNMVKLMTADDVALADISGMTALHVAAGADNIEAAKLLVEKNPDLPHFWDADNSLPLHRAALFGRRKMVNFLLTVTKEDAVQKPFEDESGAKLVRFLIDSRLCGE</sequence>
<dbReference type="PANTHER" id="PTHR24121">
    <property type="entry name" value="NO MECHANORECEPTOR POTENTIAL C, ISOFORM D-RELATED"/>
    <property type="match status" value="1"/>
</dbReference>
<gene>
    <name evidence="3" type="ORF">Din_030484</name>
</gene>
<dbReference type="SMART" id="SM00248">
    <property type="entry name" value="ANK"/>
    <property type="match status" value="3"/>
</dbReference>
<protein>
    <submittedName>
        <fullName evidence="3">Uncharacterized protein</fullName>
    </submittedName>
</protein>
<dbReference type="PROSITE" id="PS50297">
    <property type="entry name" value="ANK_REP_REGION"/>
    <property type="match status" value="1"/>
</dbReference>
<reference evidence="3" key="1">
    <citation type="submission" date="2019-08" db="EMBL/GenBank/DDBJ databases">
        <title>Reference gene set and small RNA set construction with multiple tissues from Davidia involucrata Baill.</title>
        <authorList>
            <person name="Yang H."/>
            <person name="Zhou C."/>
            <person name="Li G."/>
            <person name="Wang J."/>
            <person name="Gao P."/>
            <person name="Wang M."/>
            <person name="Wang R."/>
            <person name="Zhao Y."/>
        </authorList>
    </citation>
    <scope>NUCLEOTIDE SEQUENCE</scope>
    <source>
        <tissue evidence="3">Mixed with DoveR01_LX</tissue>
    </source>
</reference>